<sequence length="31" mass="3680">ILILLFIIIKYILILYLDLEEVRLLAVVGMY</sequence>
<dbReference type="EnsemblMetazoa" id="Aqu2.1.25386_001">
    <property type="protein sequence ID" value="Aqu2.1.25386_001"/>
    <property type="gene ID" value="Aqu2.1.25386"/>
</dbReference>
<organism evidence="1">
    <name type="scientific">Amphimedon queenslandica</name>
    <name type="common">Sponge</name>
    <dbReference type="NCBI Taxonomy" id="400682"/>
    <lineage>
        <taxon>Eukaryota</taxon>
        <taxon>Metazoa</taxon>
        <taxon>Porifera</taxon>
        <taxon>Demospongiae</taxon>
        <taxon>Heteroscleromorpha</taxon>
        <taxon>Haplosclerida</taxon>
        <taxon>Niphatidae</taxon>
        <taxon>Amphimedon</taxon>
    </lineage>
</organism>
<dbReference type="InParanoid" id="A0A1X7UC86"/>
<dbReference type="AlphaFoldDB" id="A0A1X7UC86"/>
<protein>
    <submittedName>
        <fullName evidence="1">Uncharacterized protein</fullName>
    </submittedName>
</protein>
<accession>A0A1X7UC86</accession>
<evidence type="ECO:0000313" key="1">
    <source>
        <dbReference type="EnsemblMetazoa" id="Aqu2.1.25386_001"/>
    </source>
</evidence>
<name>A0A1X7UC86_AMPQE</name>
<reference evidence="1" key="1">
    <citation type="submission" date="2017-05" db="UniProtKB">
        <authorList>
            <consortium name="EnsemblMetazoa"/>
        </authorList>
    </citation>
    <scope>IDENTIFICATION</scope>
</reference>
<proteinExistence type="predicted"/>